<dbReference type="PANTHER" id="PTHR40389">
    <property type="entry name" value="ENDOGENOUS RETROVIRUS GROUP K MEMBER 24 GAG POLYPROTEIN-RELATED"/>
    <property type="match status" value="1"/>
</dbReference>
<keyword evidence="28" id="KW-0449">Lipoprotein</keyword>
<keyword evidence="7" id="KW-1187">Viral budding via the host ESCRT complexes</keyword>
<evidence type="ECO:0000256" key="32">
    <source>
        <dbReference type="SAM" id="Coils"/>
    </source>
</evidence>
<keyword evidence="23" id="KW-0694">RNA-binding</keyword>
<evidence type="ECO:0000256" key="19">
    <source>
        <dbReference type="ARBA" id="ARBA00022771"/>
    </source>
</evidence>
<keyword evidence="9" id="KW-0597">Phosphoprotein</keyword>
<dbReference type="InterPro" id="IPR050195">
    <property type="entry name" value="Primate_lentivir_Gag_pol-like"/>
</dbReference>
<feature type="domain" description="CCHC-type" evidence="34">
    <location>
        <begin position="388"/>
        <end position="403"/>
    </location>
</feature>
<keyword evidence="13" id="KW-1188">Viral release from host cell</keyword>
<evidence type="ECO:0000256" key="3">
    <source>
        <dbReference type="ARBA" id="ARBA00004425"/>
    </source>
</evidence>
<feature type="region of interest" description="Disordered" evidence="33">
    <location>
        <begin position="219"/>
        <end position="239"/>
    </location>
</feature>
<dbReference type="InterPro" id="IPR008916">
    <property type="entry name" value="Retrov_capsid_C"/>
</dbReference>
<keyword evidence="22" id="KW-1043">Host membrane</keyword>
<evidence type="ECO:0000256" key="4">
    <source>
        <dbReference type="ARBA" id="ARBA00004560"/>
    </source>
</evidence>
<evidence type="ECO:0000256" key="33">
    <source>
        <dbReference type="SAM" id="MobiDB-lite"/>
    </source>
</evidence>
<dbReference type="PRINTS" id="PR00234">
    <property type="entry name" value="HIV1MATRIX"/>
</dbReference>
<dbReference type="GO" id="GO:0039702">
    <property type="term" value="P:viral budding via host ESCRT complex"/>
    <property type="evidence" value="ECO:0007669"/>
    <property type="project" value="UniProtKB-KW"/>
</dbReference>
<keyword evidence="24" id="KW-1039">Host endosome</keyword>
<keyword evidence="25" id="KW-0543">Viral nucleoprotein</keyword>
<evidence type="ECO:0000256" key="25">
    <source>
        <dbReference type="ARBA" id="ARBA00023086"/>
    </source>
</evidence>
<dbReference type="Gene3D" id="1.10.1200.30">
    <property type="match status" value="1"/>
</dbReference>
<dbReference type="InterPro" id="IPR036875">
    <property type="entry name" value="Znf_CCHC_sf"/>
</dbReference>
<evidence type="ECO:0000256" key="29">
    <source>
        <dbReference type="ARBA" id="ARBA00031060"/>
    </source>
</evidence>
<evidence type="ECO:0000256" key="9">
    <source>
        <dbReference type="ARBA" id="ARBA00022553"/>
    </source>
</evidence>
<dbReference type="GO" id="GO:0055036">
    <property type="term" value="C:virion membrane"/>
    <property type="evidence" value="ECO:0007669"/>
    <property type="project" value="UniProtKB-SubCell"/>
</dbReference>
<dbReference type="Pfam" id="PF00098">
    <property type="entry name" value="zf-CCHC"/>
    <property type="match status" value="2"/>
</dbReference>
<keyword evidence="14" id="KW-1198">Viral budding</keyword>
<evidence type="ECO:0000256" key="27">
    <source>
        <dbReference type="ARBA" id="ARBA00023200"/>
    </source>
</evidence>
<organism evidence="35">
    <name type="scientific">Human immunodeficiency virus type 1</name>
    <name type="common">HIV-1</name>
    <dbReference type="NCBI Taxonomy" id="11676"/>
    <lineage>
        <taxon>Viruses</taxon>
        <taxon>Riboviria</taxon>
        <taxon>Pararnavirae</taxon>
        <taxon>Artverviricota</taxon>
        <taxon>Revtraviricetes</taxon>
        <taxon>Ortervirales</taxon>
        <taxon>Retroviridae</taxon>
        <taxon>Orthoretrovirinae</taxon>
        <taxon>Lentivirus</taxon>
        <taxon>Lentivirus humimdef1</taxon>
    </lineage>
</organism>
<evidence type="ECO:0000256" key="17">
    <source>
        <dbReference type="ARBA" id="ARBA00022737"/>
    </source>
</evidence>
<evidence type="ECO:0000256" key="15">
    <source>
        <dbReference type="ARBA" id="ARBA00022707"/>
    </source>
</evidence>
<evidence type="ECO:0000259" key="34">
    <source>
        <dbReference type="PROSITE" id="PS50158"/>
    </source>
</evidence>
<evidence type="ECO:0000256" key="18">
    <source>
        <dbReference type="ARBA" id="ARBA00022758"/>
    </source>
</evidence>
<keyword evidence="17" id="KW-0677">Repeat</keyword>
<evidence type="ECO:0000256" key="1">
    <source>
        <dbReference type="ARBA" id="ARBA00004147"/>
    </source>
</evidence>
<dbReference type="InterPro" id="IPR000071">
    <property type="entry name" value="Lentvrl_matrix_N"/>
</dbReference>
<dbReference type="Pfam" id="PF00540">
    <property type="entry name" value="Gag_p17"/>
    <property type="match status" value="1"/>
</dbReference>
<evidence type="ECO:0000256" key="2">
    <source>
        <dbReference type="ARBA" id="ARBA00004192"/>
    </source>
</evidence>
<protein>
    <recommendedName>
        <fullName evidence="6">Gag polyprotein</fullName>
    </recommendedName>
    <alternativeName>
        <fullName evidence="29">Pr55Gag</fullName>
    </alternativeName>
</protein>
<dbReference type="PROSITE" id="PS50158">
    <property type="entry name" value="ZF_CCHC"/>
    <property type="match status" value="2"/>
</dbReference>
<proteinExistence type="inferred from homology"/>
<dbReference type="SUPFAM" id="SSF47836">
    <property type="entry name" value="Retroviral matrix proteins"/>
    <property type="match status" value="1"/>
</dbReference>
<keyword evidence="32" id="KW-0175">Coiled coil</keyword>
<keyword evidence="20" id="KW-0862">Zinc</keyword>
<evidence type="ECO:0000256" key="22">
    <source>
        <dbReference type="ARBA" id="ARBA00022870"/>
    </source>
</evidence>
<evidence type="ECO:0000256" key="14">
    <source>
        <dbReference type="ARBA" id="ARBA00022637"/>
    </source>
</evidence>
<accession>A0A0C5DH85</accession>
<evidence type="ECO:0000256" key="30">
    <source>
        <dbReference type="ARBA" id="ARBA00037826"/>
    </source>
</evidence>
<sequence>MGARASILRGGKLDAWEKIRLRPGGKKQYMLKHLVWASRELERFALNPGLLETAEGCKQIMNQLQPALQTGTEELRSLFNTVATLYCVHQGIEVRDTKEALDKVEEEQNKSQQKAQHAEAAEKGKVSQNFPIVQNAQGQMVYQALSPRTLNAWVKVIEEKNFSPEVIPMFTALSEGATPQDLNTMLNTVGGHQAAMQMLKDTINEEAAEWDRLHPVHAGPVAPGQLREPRGSDIAGTTSTPQEQIAWMTNNPPIPVGDIYKRWIILGLNKIVRMYSPVSILDIKQGPKEPFRDYVDRFFKTLRAEQATQDVKNWMTDALLVQNANPDCKTILRALGPGATLEEMMTACQGVGGPGHKARVLAEAMSQANKGNIMMQRSNFKGSKRTVKCFNCGKEGHIARNCRAPRKKGCWKCGKEGHQMKDCVERQANFLGKIWPSHKGRPGNFLQSRPEPTAPPAESFRFEETTPAPKQEMKDREPLTSLKSLFGSDPLSQ</sequence>
<keyword evidence="11" id="KW-1048">Host nucleus</keyword>
<evidence type="ECO:0000256" key="20">
    <source>
        <dbReference type="ARBA" id="ARBA00022833"/>
    </source>
</evidence>
<keyword evidence="26" id="KW-0472">Membrane</keyword>
<dbReference type="SUPFAM" id="SSF47943">
    <property type="entry name" value="Retrovirus capsid protein, N-terminal core domain"/>
    <property type="match status" value="1"/>
</dbReference>
<keyword evidence="10" id="KW-0167">Capsid protein</keyword>
<keyword evidence="12" id="KW-0945">Host-virus interaction</keyword>
<feature type="region of interest" description="Disordered" evidence="33">
    <location>
        <begin position="435"/>
        <end position="493"/>
    </location>
</feature>
<reference evidence="35" key="1">
    <citation type="journal article" date="2015" name="AIDS Res. Hum. Retroviruses">
        <title>Genetic Changes in HIV-1 Gag-Protease Associated with Protease Inhibitor-Based Therapy Failure in Pediatric Patients.</title>
        <authorList>
            <person name="Giandhari J."/>
            <person name="Basson A.E."/>
            <person name="Coovadia A."/>
            <person name="Kuhn L."/>
            <person name="Abrams E.J."/>
            <person name="Strehlau R."/>
            <person name="Morris L."/>
            <person name="Hunt G.M."/>
        </authorList>
    </citation>
    <scope>NUCLEOTIDE SEQUENCE</scope>
    <source>
        <strain evidence="35">2006_ZA_5080F</strain>
    </source>
</reference>
<dbReference type="PANTHER" id="PTHR40389:SF4">
    <property type="match status" value="1"/>
</dbReference>
<dbReference type="GO" id="GO:0075523">
    <property type="term" value="P:viral translational frameshifting"/>
    <property type="evidence" value="ECO:0007669"/>
    <property type="project" value="UniProtKB-KW"/>
</dbReference>
<dbReference type="FunFam" id="1.10.1200.30:FF:000001">
    <property type="entry name" value="Gag polyprotein"/>
    <property type="match status" value="1"/>
</dbReference>
<dbReference type="GO" id="GO:0005198">
    <property type="term" value="F:structural molecule activity"/>
    <property type="evidence" value="ECO:0007669"/>
    <property type="project" value="InterPro"/>
</dbReference>
<dbReference type="SMART" id="SM00343">
    <property type="entry name" value="ZnF_C2HC"/>
    <property type="match status" value="2"/>
</dbReference>
<evidence type="ECO:0000256" key="7">
    <source>
        <dbReference type="ARBA" id="ARBA00022462"/>
    </source>
</evidence>
<dbReference type="InterPro" id="IPR001878">
    <property type="entry name" value="Znf_CCHC"/>
</dbReference>
<dbReference type="InterPro" id="IPR010999">
    <property type="entry name" value="Retrovr_matrix"/>
</dbReference>
<dbReference type="GO" id="GO:0042025">
    <property type="term" value="C:host cell nucleus"/>
    <property type="evidence" value="ECO:0007669"/>
    <property type="project" value="UniProtKB-SubCell"/>
</dbReference>
<keyword evidence="19 31" id="KW-0863">Zinc-finger</keyword>
<organismHost>
    <name type="scientific">Homo sapiens</name>
    <name type="common">Human</name>
    <dbReference type="NCBI Taxonomy" id="9606"/>
</organismHost>
<dbReference type="GO" id="GO:0003723">
    <property type="term" value="F:RNA binding"/>
    <property type="evidence" value="ECO:0007669"/>
    <property type="project" value="UniProtKB-KW"/>
</dbReference>
<gene>
    <name evidence="35" type="primary">gag</name>
</gene>
<dbReference type="GO" id="GO:0072494">
    <property type="term" value="C:host multivesicular body"/>
    <property type="evidence" value="ECO:0007669"/>
    <property type="project" value="UniProtKB-SubCell"/>
</dbReference>
<dbReference type="GO" id="GO:0019013">
    <property type="term" value="C:viral nucleocapsid"/>
    <property type="evidence" value="ECO:0007669"/>
    <property type="project" value="UniProtKB-KW"/>
</dbReference>
<dbReference type="EMBL" id="KP056180">
    <property type="protein sequence ID" value="AJO72596.1"/>
    <property type="molecule type" value="Genomic_DNA"/>
</dbReference>
<dbReference type="FunFam" id="4.10.60.10:FF:000001">
    <property type="entry name" value="Gag polyprotein"/>
    <property type="match status" value="1"/>
</dbReference>
<evidence type="ECO:0000256" key="5">
    <source>
        <dbReference type="ARBA" id="ARBA00008364"/>
    </source>
</evidence>
<dbReference type="Gene3D" id="1.10.150.90">
    <property type="entry name" value="Immunodeficiency lentiviruses, gag gene matrix protein p17"/>
    <property type="match status" value="1"/>
</dbReference>
<dbReference type="GO" id="GO:0008270">
    <property type="term" value="F:zinc ion binding"/>
    <property type="evidence" value="ECO:0007669"/>
    <property type="project" value="UniProtKB-KW"/>
</dbReference>
<keyword evidence="16" id="KW-0479">Metal-binding</keyword>
<evidence type="ECO:0000256" key="12">
    <source>
        <dbReference type="ARBA" id="ARBA00022581"/>
    </source>
</evidence>
<dbReference type="InterPro" id="IPR045345">
    <property type="entry name" value="Gag_p24_C"/>
</dbReference>
<feature type="domain" description="CCHC-type" evidence="34">
    <location>
        <begin position="410"/>
        <end position="423"/>
    </location>
</feature>
<comment type="similarity">
    <text evidence="5">Belongs to the primate lentivirus group gag polyprotein family.</text>
</comment>
<dbReference type="InterPro" id="IPR012344">
    <property type="entry name" value="Matrix_HIV/RSV_N"/>
</dbReference>
<keyword evidence="18" id="KW-0688">Ribosomal frameshifting</keyword>
<dbReference type="Gene3D" id="4.10.60.10">
    <property type="entry name" value="Zinc finger, CCHC-type"/>
    <property type="match status" value="1"/>
</dbReference>
<dbReference type="SUPFAM" id="SSF47353">
    <property type="entry name" value="Retrovirus capsid dimerization domain-like"/>
    <property type="match status" value="1"/>
</dbReference>
<dbReference type="FunFam" id="1.10.375.10:FF:000001">
    <property type="entry name" value="Gag polyprotein"/>
    <property type="match status" value="1"/>
</dbReference>
<dbReference type="InterPro" id="IPR008919">
    <property type="entry name" value="Retrov_capsid_N"/>
</dbReference>
<keyword evidence="8" id="KW-1032">Host cell membrane</keyword>
<evidence type="ECO:0000256" key="11">
    <source>
        <dbReference type="ARBA" id="ARBA00022562"/>
    </source>
</evidence>
<dbReference type="Gene3D" id="1.10.375.10">
    <property type="entry name" value="Human Immunodeficiency Virus Type 1 Capsid Protein"/>
    <property type="match status" value="1"/>
</dbReference>
<evidence type="ECO:0000256" key="16">
    <source>
        <dbReference type="ARBA" id="ARBA00022723"/>
    </source>
</evidence>
<dbReference type="Gene3D" id="6.10.250.390">
    <property type="match status" value="1"/>
</dbReference>
<evidence type="ECO:0000256" key="13">
    <source>
        <dbReference type="ARBA" id="ARBA00022612"/>
    </source>
</evidence>
<keyword evidence="27" id="KW-1035">Host cytoplasm</keyword>
<evidence type="ECO:0000256" key="26">
    <source>
        <dbReference type="ARBA" id="ARBA00023136"/>
    </source>
</evidence>
<evidence type="ECO:0000256" key="8">
    <source>
        <dbReference type="ARBA" id="ARBA00022511"/>
    </source>
</evidence>
<dbReference type="Pfam" id="PF19317">
    <property type="entry name" value="Gag_p24_C"/>
    <property type="match status" value="1"/>
</dbReference>
<evidence type="ECO:0000256" key="23">
    <source>
        <dbReference type="ARBA" id="ARBA00022884"/>
    </source>
</evidence>
<keyword evidence="21" id="KW-0946">Virion</keyword>
<evidence type="ECO:0000256" key="21">
    <source>
        <dbReference type="ARBA" id="ARBA00022844"/>
    </source>
</evidence>
<dbReference type="InterPro" id="IPR014817">
    <property type="entry name" value="Gag_p6"/>
</dbReference>
<evidence type="ECO:0000256" key="31">
    <source>
        <dbReference type="PROSITE-ProRule" id="PRU00047"/>
    </source>
</evidence>
<name>A0A0C5DH85_HV1</name>
<evidence type="ECO:0000256" key="28">
    <source>
        <dbReference type="ARBA" id="ARBA00023288"/>
    </source>
</evidence>
<dbReference type="GO" id="GO:0020002">
    <property type="term" value="C:host cell plasma membrane"/>
    <property type="evidence" value="ECO:0007669"/>
    <property type="project" value="UniProtKB-SubCell"/>
</dbReference>
<dbReference type="Pfam" id="PF08705">
    <property type="entry name" value="Gag_p6"/>
    <property type="match status" value="1"/>
</dbReference>
<evidence type="ECO:0000256" key="6">
    <source>
        <dbReference type="ARBA" id="ARBA00019628"/>
    </source>
</evidence>
<dbReference type="SUPFAM" id="SSF57756">
    <property type="entry name" value="Retrovirus zinc finger-like domains"/>
    <property type="match status" value="1"/>
</dbReference>
<feature type="coiled-coil region" evidence="32">
    <location>
        <begin position="94"/>
        <end position="123"/>
    </location>
</feature>
<keyword evidence="15" id="KW-0519">Myristate</keyword>
<comment type="subcellular location">
    <subcellularLocation>
        <location evidence="3">Host cell membrane</location>
        <topology evidence="3">Lipid-anchor</topology>
    </subcellularLocation>
    <subcellularLocation>
        <location evidence="2">Host cytoplasm</location>
    </subcellularLocation>
    <subcellularLocation>
        <location evidence="4">Host endosome</location>
        <location evidence="4">Host multivesicular body</location>
    </subcellularLocation>
    <subcellularLocation>
        <location evidence="1">Host nucleus</location>
    </subcellularLocation>
    <subcellularLocation>
        <location evidence="30">Virion membrane</location>
        <topology evidence="30">Lipid-anchor</topology>
    </subcellularLocation>
</comment>
<evidence type="ECO:0000256" key="10">
    <source>
        <dbReference type="ARBA" id="ARBA00022561"/>
    </source>
</evidence>
<evidence type="ECO:0000313" key="35">
    <source>
        <dbReference type="EMBL" id="AJO72596.1"/>
    </source>
</evidence>
<evidence type="ECO:0000256" key="24">
    <source>
        <dbReference type="ARBA" id="ARBA00023046"/>
    </source>
</evidence>
<dbReference type="Gene3D" id="1.20.5.760">
    <property type="entry name" value="Single helix bin"/>
    <property type="match status" value="1"/>
</dbReference>